<feature type="region of interest" description="Disordered" evidence="1">
    <location>
        <begin position="210"/>
        <end position="244"/>
    </location>
</feature>
<accession>A0ABP1FIS9</accession>
<dbReference type="SUPFAM" id="SSF48403">
    <property type="entry name" value="Ankyrin repeat"/>
    <property type="match status" value="1"/>
</dbReference>
<proteinExistence type="predicted"/>
<dbReference type="Gene3D" id="1.25.40.20">
    <property type="entry name" value="Ankyrin repeat-containing domain"/>
    <property type="match status" value="1"/>
</dbReference>
<gene>
    <name evidence="2" type="primary">g192</name>
    <name evidence="2" type="ORF">VP750_LOCUS164</name>
</gene>
<feature type="compositionally biased region" description="Basic and acidic residues" evidence="1">
    <location>
        <begin position="229"/>
        <end position="244"/>
    </location>
</feature>
<evidence type="ECO:0000313" key="2">
    <source>
        <dbReference type="EMBL" id="CAL5218505.1"/>
    </source>
</evidence>
<comment type="caution">
    <text evidence="2">The sequence shown here is derived from an EMBL/GenBank/DDBJ whole genome shotgun (WGS) entry which is preliminary data.</text>
</comment>
<dbReference type="InterPro" id="IPR036770">
    <property type="entry name" value="Ankyrin_rpt-contain_sf"/>
</dbReference>
<dbReference type="Proteomes" id="UP001497392">
    <property type="component" value="Unassembled WGS sequence"/>
</dbReference>
<evidence type="ECO:0000256" key="1">
    <source>
        <dbReference type="SAM" id="MobiDB-lite"/>
    </source>
</evidence>
<protein>
    <submittedName>
        <fullName evidence="2">G192 protein</fullName>
    </submittedName>
</protein>
<name>A0ABP1FIS9_9CHLO</name>
<dbReference type="Pfam" id="PF12796">
    <property type="entry name" value="Ank_2"/>
    <property type="match status" value="1"/>
</dbReference>
<evidence type="ECO:0000313" key="3">
    <source>
        <dbReference type="Proteomes" id="UP001497392"/>
    </source>
</evidence>
<dbReference type="InterPro" id="IPR002110">
    <property type="entry name" value="Ankyrin_rpt"/>
</dbReference>
<dbReference type="EMBL" id="CAXHTA020000001">
    <property type="protein sequence ID" value="CAL5218505.1"/>
    <property type="molecule type" value="Genomic_DNA"/>
</dbReference>
<sequence length="244" mass="27582">MLNTSQYVDALRLGNIQQFKEIEEASGDWWSPNMDRGAGACLHFAADHGQLHCVKFLVEQRDVEINQLDHRAGWTPLMRVAHMAHHTELPYLATFEYLLQQGADASILGQAITITGIHIPGVKVSAIDVAVEKGRGWEPGQVRRKLQGLIDKYAHIPKKPAYTYRGGVIGETPRRIQEMWDKLPVRYPPENWRAPPEAGYVAAQGMRRDSVDPWRPAGENDGSFFTRPMTEDELREQSERVAAM</sequence>
<organism evidence="2 3">
    <name type="scientific">Coccomyxa viridis</name>
    <dbReference type="NCBI Taxonomy" id="1274662"/>
    <lineage>
        <taxon>Eukaryota</taxon>
        <taxon>Viridiplantae</taxon>
        <taxon>Chlorophyta</taxon>
        <taxon>core chlorophytes</taxon>
        <taxon>Trebouxiophyceae</taxon>
        <taxon>Trebouxiophyceae incertae sedis</taxon>
        <taxon>Coccomyxaceae</taxon>
        <taxon>Coccomyxa</taxon>
    </lineage>
</organism>
<keyword evidence="3" id="KW-1185">Reference proteome</keyword>
<reference evidence="2 3" key="1">
    <citation type="submission" date="2024-06" db="EMBL/GenBank/DDBJ databases">
        <authorList>
            <person name="Kraege A."/>
            <person name="Thomma B."/>
        </authorList>
    </citation>
    <scope>NUCLEOTIDE SEQUENCE [LARGE SCALE GENOMIC DNA]</scope>
</reference>